<accession>A0A429K069</accession>
<dbReference type="SUPFAM" id="SSF56935">
    <property type="entry name" value="Porins"/>
    <property type="match status" value="1"/>
</dbReference>
<evidence type="ECO:0000256" key="3">
    <source>
        <dbReference type="ARBA" id="ARBA00022448"/>
    </source>
</evidence>
<dbReference type="NCBIfam" id="TIGR01783">
    <property type="entry name" value="TonB-siderophor"/>
    <property type="match status" value="1"/>
</dbReference>
<keyword evidence="11 14" id="KW-0472">Membrane</keyword>
<keyword evidence="9" id="KW-0406">Ion transport</keyword>
<dbReference type="GO" id="GO:0015891">
    <property type="term" value="P:siderophore transport"/>
    <property type="evidence" value="ECO:0007669"/>
    <property type="project" value="InterPro"/>
</dbReference>
<keyword evidence="8" id="KW-0408">Iron</keyword>
<dbReference type="Pfam" id="PF07715">
    <property type="entry name" value="Plug"/>
    <property type="match status" value="1"/>
</dbReference>
<keyword evidence="3 14" id="KW-0813">Transport</keyword>
<keyword evidence="6 14" id="KW-0812">Transmembrane</keyword>
<keyword evidence="5" id="KW-0410">Iron transport</keyword>
<evidence type="ECO:0000256" key="12">
    <source>
        <dbReference type="ARBA" id="ARBA00023170"/>
    </source>
</evidence>
<keyword evidence="4 14" id="KW-1134">Transmembrane beta strand</keyword>
<dbReference type="InterPro" id="IPR036942">
    <property type="entry name" value="Beta-barrel_TonB_sf"/>
</dbReference>
<dbReference type="InterPro" id="IPR037066">
    <property type="entry name" value="Plug_dom_sf"/>
</dbReference>
<dbReference type="PROSITE" id="PS52016">
    <property type="entry name" value="TONB_DEPENDENT_REC_3"/>
    <property type="match status" value="1"/>
</dbReference>
<dbReference type="GO" id="GO:0038023">
    <property type="term" value="F:signaling receptor activity"/>
    <property type="evidence" value="ECO:0007669"/>
    <property type="project" value="InterPro"/>
</dbReference>
<feature type="domain" description="TonB-dependent receptor-like beta-barrel" evidence="17">
    <location>
        <begin position="236"/>
        <end position="734"/>
    </location>
</feature>
<evidence type="ECO:0000256" key="1">
    <source>
        <dbReference type="ARBA" id="ARBA00004571"/>
    </source>
</evidence>
<comment type="subcellular location">
    <subcellularLocation>
        <location evidence="1 14">Cell outer membrane</location>
        <topology evidence="1 14">Multi-pass membrane protein</topology>
    </subcellularLocation>
</comment>
<evidence type="ECO:0000256" key="8">
    <source>
        <dbReference type="ARBA" id="ARBA00023004"/>
    </source>
</evidence>
<dbReference type="Gene3D" id="2.170.130.10">
    <property type="entry name" value="TonB-dependent receptor, plug domain"/>
    <property type="match status" value="1"/>
</dbReference>
<dbReference type="AlphaFoldDB" id="A0A429K069"/>
<sequence length="765" mass="83176">MSLIKTRKKIVSSAIASSLSMIATTAMAQEAVSQLPTIHTKATQEESLKVDQSANAKFVAPLKDTPKSVSILSQKLIKDTNSNTLLEALRYEPGITLGAGEGGTPFTDMPYIRGYSGQSSIYVDGVRNTTSQNRDMFAIEQVEVIKGSSSALGGGGSVGGSINLIPKVAHEGDVYQGSVQGGTDNYRHIQLDANKDFGNGIAGRVVIMGHENEKAGQSNGAEYARAGIASSLAFGLDTATRGTLSYYYLRSNDEPDAGIPFNNANPTTPPGVTVTPGDGKPVDVKAGTYYGWKARDFDKRENHIGTFKLEHDFNENLTLSNVATYNKSKSDYVYTNADDSKGNIYRGTIARRALSRILDTDAYSDQLSLKGKFNTSSLKHSFNVGTEWSFQETDQGMYTFTNSEGKTTSTILQDNIKNCNSAAAASNGWCTSLNNPGNGSFTDTLGTIKGQSTTRSHTVSLYALDSIEFNPQWILNLGVRWDKFETEKKYNKDVYGTTAGAYNSTISIPKGTKYESDSDFFTYQAGLVFKPTENGSIYASFATSANPVGVLAEGDSSDNALGTTDIINELKPEEARTFEVGTKWDLFNNRANLTAAVFRTEKQNTRIQIDPTTSANAGKSKVDGFEISLNGKITDKWDVSTGYSYLDSEITDAAYNAVAQEGKPLPFVAKNSATLWSTYRVMPQLTLGAGVEYRDQVFVNTTAPKYLPTYTIYNAMAKYDVNKNVNLQLNINNISDKRYFTSAHAAHYAFEGNGRNAVLAINFKY</sequence>
<evidence type="ECO:0000259" key="17">
    <source>
        <dbReference type="Pfam" id="PF00593"/>
    </source>
</evidence>
<dbReference type="PANTHER" id="PTHR32552:SF89">
    <property type="entry name" value="CATECHOLATE SIDEROPHORE RECEPTOR FIU"/>
    <property type="match status" value="1"/>
</dbReference>
<name>A0A429K069_9GAMM</name>
<dbReference type="Proteomes" id="UP000276905">
    <property type="component" value="Unassembled WGS sequence"/>
</dbReference>
<reference evidence="19 20" key="1">
    <citation type="submission" date="2018-10" db="EMBL/GenBank/DDBJ databases">
        <title>GWAS and RNA-Seq identify cryptic mechanisms of antimicrobial resistance in Acinetobacter baumannii.</title>
        <authorList>
            <person name="Sahl J.W."/>
        </authorList>
    </citation>
    <scope>NUCLEOTIDE SEQUENCE [LARGE SCALE GENOMIC DNA]</scope>
    <source>
        <strain evidence="19 20">TG41018</strain>
    </source>
</reference>
<evidence type="ECO:0000259" key="18">
    <source>
        <dbReference type="Pfam" id="PF07715"/>
    </source>
</evidence>
<evidence type="ECO:0000256" key="13">
    <source>
        <dbReference type="ARBA" id="ARBA00023237"/>
    </source>
</evidence>
<dbReference type="InterPro" id="IPR000531">
    <property type="entry name" value="Beta-barrel_TonB"/>
</dbReference>
<evidence type="ECO:0000256" key="14">
    <source>
        <dbReference type="PROSITE-ProRule" id="PRU01360"/>
    </source>
</evidence>
<dbReference type="CDD" id="cd01347">
    <property type="entry name" value="ligand_gated_channel"/>
    <property type="match status" value="1"/>
</dbReference>
<dbReference type="InterPro" id="IPR012910">
    <property type="entry name" value="Plug_dom"/>
</dbReference>
<evidence type="ECO:0000256" key="4">
    <source>
        <dbReference type="ARBA" id="ARBA00022452"/>
    </source>
</evidence>
<keyword evidence="10 15" id="KW-0798">TonB box</keyword>
<dbReference type="Pfam" id="PF00593">
    <property type="entry name" value="TonB_dep_Rec_b-barrel"/>
    <property type="match status" value="1"/>
</dbReference>
<evidence type="ECO:0000256" key="6">
    <source>
        <dbReference type="ARBA" id="ARBA00022692"/>
    </source>
</evidence>
<evidence type="ECO:0000256" key="2">
    <source>
        <dbReference type="ARBA" id="ARBA00009810"/>
    </source>
</evidence>
<evidence type="ECO:0000256" key="15">
    <source>
        <dbReference type="RuleBase" id="RU003357"/>
    </source>
</evidence>
<feature type="signal peptide" evidence="16">
    <location>
        <begin position="1"/>
        <end position="28"/>
    </location>
</feature>
<evidence type="ECO:0000256" key="16">
    <source>
        <dbReference type="SAM" id="SignalP"/>
    </source>
</evidence>
<keyword evidence="13 14" id="KW-0998">Cell outer membrane</keyword>
<evidence type="ECO:0000256" key="7">
    <source>
        <dbReference type="ARBA" id="ARBA00022729"/>
    </source>
</evidence>
<dbReference type="InterPro" id="IPR010105">
    <property type="entry name" value="TonB_sidphr_rcpt"/>
</dbReference>
<evidence type="ECO:0000256" key="5">
    <source>
        <dbReference type="ARBA" id="ARBA00022496"/>
    </source>
</evidence>
<evidence type="ECO:0000256" key="10">
    <source>
        <dbReference type="ARBA" id="ARBA00023077"/>
    </source>
</evidence>
<dbReference type="Gene3D" id="2.40.170.20">
    <property type="entry name" value="TonB-dependent receptor, beta-barrel domain"/>
    <property type="match status" value="1"/>
</dbReference>
<dbReference type="RefSeq" id="WP_125699084.1">
    <property type="nucleotide sequence ID" value="NZ_CP168231.1"/>
</dbReference>
<evidence type="ECO:0000256" key="11">
    <source>
        <dbReference type="ARBA" id="ARBA00023136"/>
    </source>
</evidence>
<proteinExistence type="inferred from homology"/>
<dbReference type="GO" id="GO:0015344">
    <property type="term" value="F:siderophore uptake transmembrane transporter activity"/>
    <property type="evidence" value="ECO:0007669"/>
    <property type="project" value="TreeGrafter"/>
</dbReference>
<evidence type="ECO:0000313" key="19">
    <source>
        <dbReference type="EMBL" id="RSO57286.1"/>
    </source>
</evidence>
<organism evidence="19 20">
    <name type="scientific">Acinetobacter lactucae</name>
    <dbReference type="NCBI Taxonomy" id="1785128"/>
    <lineage>
        <taxon>Bacteria</taxon>
        <taxon>Pseudomonadati</taxon>
        <taxon>Pseudomonadota</taxon>
        <taxon>Gammaproteobacteria</taxon>
        <taxon>Moraxellales</taxon>
        <taxon>Moraxellaceae</taxon>
        <taxon>Acinetobacter</taxon>
        <taxon>Acinetobacter calcoaceticus/baumannii complex</taxon>
    </lineage>
</organism>
<feature type="domain" description="TonB-dependent receptor plug" evidence="18">
    <location>
        <begin position="62"/>
        <end position="160"/>
    </location>
</feature>
<evidence type="ECO:0000256" key="9">
    <source>
        <dbReference type="ARBA" id="ARBA00023065"/>
    </source>
</evidence>
<evidence type="ECO:0000313" key="20">
    <source>
        <dbReference type="Proteomes" id="UP000276905"/>
    </source>
</evidence>
<dbReference type="EMBL" id="RFES01000006">
    <property type="protein sequence ID" value="RSO57286.1"/>
    <property type="molecule type" value="Genomic_DNA"/>
</dbReference>
<dbReference type="PANTHER" id="PTHR32552">
    <property type="entry name" value="FERRICHROME IRON RECEPTOR-RELATED"/>
    <property type="match status" value="1"/>
</dbReference>
<keyword evidence="12 19" id="KW-0675">Receptor</keyword>
<dbReference type="GO" id="GO:0009279">
    <property type="term" value="C:cell outer membrane"/>
    <property type="evidence" value="ECO:0007669"/>
    <property type="project" value="UniProtKB-SubCell"/>
</dbReference>
<feature type="chain" id="PRO_5019425084" evidence="16">
    <location>
        <begin position="29"/>
        <end position="765"/>
    </location>
</feature>
<dbReference type="InterPro" id="IPR039426">
    <property type="entry name" value="TonB-dep_rcpt-like"/>
</dbReference>
<comment type="caution">
    <text evidence="19">The sequence shown here is derived from an EMBL/GenBank/DDBJ whole genome shotgun (WGS) entry which is preliminary data.</text>
</comment>
<protein>
    <submittedName>
        <fullName evidence="19">TonB-dependent siderophore receptor</fullName>
    </submittedName>
</protein>
<keyword evidence="7 16" id="KW-0732">Signal</keyword>
<gene>
    <name evidence="19" type="ORF">EA756_10880</name>
</gene>
<comment type="similarity">
    <text evidence="2 14 15">Belongs to the TonB-dependent receptor family.</text>
</comment>